<name>F3Z2R8_DESAF</name>
<dbReference type="HOGENOM" id="CLU_518501_0_0_7"/>
<dbReference type="NCBIfam" id="TIGR01613">
    <property type="entry name" value="primase_Cterm"/>
    <property type="match status" value="1"/>
</dbReference>
<dbReference type="eggNOG" id="COG3378">
    <property type="taxonomic scope" value="Bacteria"/>
</dbReference>
<dbReference type="GO" id="GO:0005524">
    <property type="term" value="F:ATP binding"/>
    <property type="evidence" value="ECO:0007669"/>
    <property type="project" value="UniProtKB-KW"/>
</dbReference>
<feature type="domain" description="SF3 helicase" evidence="4">
    <location>
        <begin position="241"/>
        <end position="422"/>
    </location>
</feature>
<dbReference type="KEGG" id="daf:Desaf_1906"/>
<dbReference type="PANTHER" id="PTHR35372">
    <property type="entry name" value="ATP BINDING PROTEIN-RELATED"/>
    <property type="match status" value="1"/>
</dbReference>
<evidence type="ECO:0000313" key="6">
    <source>
        <dbReference type="Proteomes" id="UP000007844"/>
    </source>
</evidence>
<organism evidence="5 6">
    <name type="scientific">Desulfocurvibacter africanus subsp. africanus str. Walvis Bay</name>
    <dbReference type="NCBI Taxonomy" id="690850"/>
    <lineage>
        <taxon>Bacteria</taxon>
        <taxon>Pseudomonadati</taxon>
        <taxon>Thermodesulfobacteriota</taxon>
        <taxon>Desulfovibrionia</taxon>
        <taxon>Desulfovibrionales</taxon>
        <taxon>Desulfovibrionaceae</taxon>
        <taxon>Desulfocurvibacter</taxon>
    </lineage>
</organism>
<dbReference type="AlphaFoldDB" id="F3Z2R8"/>
<evidence type="ECO:0000256" key="3">
    <source>
        <dbReference type="ARBA" id="ARBA00022840"/>
    </source>
</evidence>
<dbReference type="Proteomes" id="UP000007844">
    <property type="component" value="Chromosome"/>
</dbReference>
<keyword evidence="3" id="KW-0067">ATP-binding</keyword>
<evidence type="ECO:0000256" key="2">
    <source>
        <dbReference type="ARBA" id="ARBA00022801"/>
    </source>
</evidence>
<dbReference type="InterPro" id="IPR006500">
    <property type="entry name" value="Helicase_put_C_phage/plasmid"/>
</dbReference>
<evidence type="ECO:0000256" key="1">
    <source>
        <dbReference type="ARBA" id="ARBA00022741"/>
    </source>
</evidence>
<dbReference type="STRING" id="690850.Desaf_1906"/>
<keyword evidence="1" id="KW-0547">Nucleotide-binding</keyword>
<gene>
    <name evidence="5" type="ORF">Desaf_1906</name>
</gene>
<protein>
    <submittedName>
        <fullName evidence="5">Phage/plasmid primase, P4 family</fullName>
    </submittedName>
</protein>
<keyword evidence="6" id="KW-1185">Reference proteome</keyword>
<evidence type="ECO:0000259" key="4">
    <source>
        <dbReference type="PROSITE" id="PS51206"/>
    </source>
</evidence>
<dbReference type="EMBL" id="CP003221">
    <property type="protein sequence ID" value="EGJ50235.1"/>
    <property type="molecule type" value="Genomic_DNA"/>
</dbReference>
<reference evidence="5 6" key="1">
    <citation type="journal article" date="2011" name="J. Bacteriol.">
        <title>Genome sequence of the mercury-methylating and pleomorphic Desulfovibrio africanus Strain Walvis Bay.</title>
        <authorList>
            <person name="Brown S.D."/>
            <person name="Wall J.D."/>
            <person name="Kucken A.M."/>
            <person name="Gilmour C.C."/>
            <person name="Podar M."/>
            <person name="Brandt C.C."/>
            <person name="Teshima H."/>
            <person name="Detter J.C."/>
            <person name="Han C.S."/>
            <person name="Land M.L."/>
            <person name="Lucas S."/>
            <person name="Han J."/>
            <person name="Pennacchio L."/>
            <person name="Nolan M."/>
            <person name="Pitluck S."/>
            <person name="Woyke T."/>
            <person name="Goodwin L."/>
            <person name="Palumbo A.V."/>
            <person name="Elias D.A."/>
        </authorList>
    </citation>
    <scope>NUCLEOTIDE SEQUENCE [LARGE SCALE GENOMIC DNA]</scope>
    <source>
        <strain evidence="5 6">Walvis Bay</strain>
    </source>
</reference>
<dbReference type="GO" id="GO:0016787">
    <property type="term" value="F:hydrolase activity"/>
    <property type="evidence" value="ECO:0007669"/>
    <property type="project" value="UniProtKB-KW"/>
</dbReference>
<accession>F3Z2R8</accession>
<dbReference type="PANTHER" id="PTHR35372:SF2">
    <property type="entry name" value="SF3 HELICASE DOMAIN-CONTAINING PROTEIN"/>
    <property type="match status" value="1"/>
</dbReference>
<dbReference type="InterPro" id="IPR051620">
    <property type="entry name" value="ORF904-like_C"/>
</dbReference>
<proteinExistence type="predicted"/>
<dbReference type="InterPro" id="IPR014818">
    <property type="entry name" value="Phage/plasmid_primase_P4_C"/>
</dbReference>
<dbReference type="PROSITE" id="PS51206">
    <property type="entry name" value="SF3_HELICASE_1"/>
    <property type="match status" value="1"/>
</dbReference>
<dbReference type="RefSeq" id="WP_014259987.1">
    <property type="nucleotide sequence ID" value="NC_016629.1"/>
</dbReference>
<dbReference type="InterPro" id="IPR014015">
    <property type="entry name" value="Helicase_SF3_DNA-vir"/>
</dbReference>
<keyword evidence="2" id="KW-0378">Hydrolase</keyword>
<dbReference type="Pfam" id="PF08706">
    <property type="entry name" value="D5_N"/>
    <property type="match status" value="1"/>
</dbReference>
<evidence type="ECO:0000313" key="5">
    <source>
        <dbReference type="EMBL" id="EGJ50235.1"/>
    </source>
</evidence>
<sequence length="572" mass="64679">MSNELLPPPPGDEELLPDFDDLDAEIAAQAAAEAEQYPPKEEPAPQAPEITFADVDEVVHDNLEEIGDARLVVKRWRNQLLFDNTTGEAFRFNCQRWLRDTNRCHQPRVAQLADPYKARAADLHQQALSKEAECQHGGCTREPKCLACQEADRIRGFKKAHENRAKNLCKLPHINKVWTLATAGEDSLGISGEEWERHTSLLVCKNCVVDLETGRSYQGRPDWYLYKASPVEYLGLNVGCEFWDDLLWKVSCKDQDWIDYLGLVAGYSATGLSNYKDFYCAYGPLADNAKSTVYGAIRAALGDYSETLPVELLLDGGRVKASSGPQPDIMRLRHLRMAVFDEAEQNHHFAMSAIKRYSGGEDMISARGMYGKEQVTFPSTAKLHLHTNFIPKAKGNDEGFYNRLRVIPFEACFLLPGRTPPSGANPEHTYQAQPGVVKRELERCRPGILSWIVRNAVKVHKLIAEGKGLPLPDRVREAVREYRNEQDMTGRFLRECCVVGEGATQMKDLYGAYRKWCIEEMQLTDKQIPTMKTLGMDVKNRLKRVPPKNIVVYAVTVAPCWLLSEDEQERIF</sequence>